<reference evidence="1" key="1">
    <citation type="submission" date="2019-01" db="EMBL/GenBank/DDBJ databases">
        <title>Draft genome sequences of three monokaryotic isolates of the white-rot basidiomycete fungus Dichomitus squalens.</title>
        <authorList>
            <consortium name="DOE Joint Genome Institute"/>
            <person name="Lopez S.C."/>
            <person name="Andreopoulos B."/>
            <person name="Pangilinan J."/>
            <person name="Lipzen A."/>
            <person name="Riley R."/>
            <person name="Ahrendt S."/>
            <person name="Ng V."/>
            <person name="Barry K."/>
            <person name="Daum C."/>
            <person name="Grigoriev I.V."/>
            <person name="Hilden K.S."/>
            <person name="Makela M.R."/>
            <person name="de Vries R.P."/>
        </authorList>
    </citation>
    <scope>NUCLEOTIDE SEQUENCE [LARGE SCALE GENOMIC DNA]</scope>
    <source>
        <strain evidence="1">OM18370.1</strain>
    </source>
</reference>
<name>A0A4Q9ML85_9APHY</name>
<evidence type="ECO:0000313" key="1">
    <source>
        <dbReference type="EMBL" id="TBU28374.1"/>
    </source>
</evidence>
<sequence length="92" mass="10463">MAEHEALEGSRVGASMLLMIHPAWRGFALPVYTPNRDREASSVLDRSFTLQVYSEHAERRVTYWRMRSKATTRAHPLRTFKLGLPYSGASSP</sequence>
<accession>A0A4Q9ML85</accession>
<dbReference type="AlphaFoldDB" id="A0A4Q9ML85"/>
<dbReference type="EMBL" id="ML143422">
    <property type="protein sequence ID" value="TBU28374.1"/>
    <property type="molecule type" value="Genomic_DNA"/>
</dbReference>
<organism evidence="1">
    <name type="scientific">Dichomitus squalens</name>
    <dbReference type="NCBI Taxonomy" id="114155"/>
    <lineage>
        <taxon>Eukaryota</taxon>
        <taxon>Fungi</taxon>
        <taxon>Dikarya</taxon>
        <taxon>Basidiomycota</taxon>
        <taxon>Agaricomycotina</taxon>
        <taxon>Agaricomycetes</taxon>
        <taxon>Polyporales</taxon>
        <taxon>Polyporaceae</taxon>
        <taxon>Dichomitus</taxon>
    </lineage>
</organism>
<dbReference type="Proteomes" id="UP000292957">
    <property type="component" value="Unassembled WGS sequence"/>
</dbReference>
<proteinExistence type="predicted"/>
<protein>
    <submittedName>
        <fullName evidence="1">Uncharacterized protein</fullName>
    </submittedName>
</protein>
<gene>
    <name evidence="1" type="ORF">BD311DRAFT_327533</name>
</gene>